<evidence type="ECO:0000313" key="9">
    <source>
        <dbReference type="EMBL" id="CAD7225951.1"/>
    </source>
</evidence>
<dbReference type="PROSITE" id="PS50267">
    <property type="entry name" value="NA_NEUROTRAN_SYMP_3"/>
    <property type="match status" value="1"/>
</dbReference>
<keyword evidence="6" id="KW-1133">Transmembrane helix</keyword>
<dbReference type="PANTHER" id="PTHR11616:SF240">
    <property type="entry name" value="BLOATED TUBULES, ISOFORM B-RELATED"/>
    <property type="match status" value="1"/>
</dbReference>
<dbReference type="InterPro" id="IPR000175">
    <property type="entry name" value="Na/ntran_symport"/>
</dbReference>
<dbReference type="OrthoDB" id="6581954at2759"/>
<reference evidence="9" key="1">
    <citation type="submission" date="2020-11" db="EMBL/GenBank/DDBJ databases">
        <authorList>
            <person name="Tran Van P."/>
        </authorList>
    </citation>
    <scope>NUCLEOTIDE SEQUENCE</scope>
</reference>
<comment type="similarity">
    <text evidence="2">Belongs to the sodium:neurotransmitter symporter (SNF) (TC 2.A.22) family.</text>
</comment>
<feature type="binding site" evidence="8">
    <location>
        <position position="142"/>
    </location>
    <ligand>
        <name>Na(+)</name>
        <dbReference type="ChEBI" id="CHEBI:29101"/>
        <label>1</label>
    </ligand>
</feature>
<evidence type="ECO:0000256" key="8">
    <source>
        <dbReference type="PIRSR" id="PIRSR600175-1"/>
    </source>
</evidence>
<feature type="binding site" evidence="8">
    <location>
        <position position="135"/>
    </location>
    <ligand>
        <name>Na(+)</name>
        <dbReference type="ChEBI" id="CHEBI:29101"/>
        <label>1</label>
    </ligand>
</feature>
<accession>A0A7R8WB99</accession>
<dbReference type="GO" id="GO:0046872">
    <property type="term" value="F:metal ion binding"/>
    <property type="evidence" value="ECO:0007669"/>
    <property type="project" value="UniProtKB-KW"/>
</dbReference>
<sequence length="159" mass="17493">MGRKVPLTSTFSHYGPRQGSAWGFPRRALKVELHSASSPEEYDSDVKIITLLISKERVKDGTKMEVRAVNSLPLAAGEGGRDPMEMNTFTRLNGTGTTVDPAPKAPHVQIVKTEPEEIPRGNWSSKIDFFLSMVGLCIGLGNVWRFPYLCYKNGGGLRA</sequence>
<comment type="subcellular location">
    <subcellularLocation>
        <location evidence="1">Membrane</location>
        <topology evidence="1">Multi-pass membrane protein</topology>
    </subcellularLocation>
</comment>
<name>A0A7R8WB99_9CRUS</name>
<keyword evidence="8" id="KW-0479">Metal-binding</keyword>
<dbReference type="EMBL" id="OB660703">
    <property type="protein sequence ID" value="CAD7225951.1"/>
    <property type="molecule type" value="Genomic_DNA"/>
</dbReference>
<dbReference type="SUPFAM" id="SSF161070">
    <property type="entry name" value="SNF-like"/>
    <property type="match status" value="1"/>
</dbReference>
<dbReference type="AlphaFoldDB" id="A0A7R8WB99"/>
<evidence type="ECO:0000256" key="1">
    <source>
        <dbReference type="ARBA" id="ARBA00004141"/>
    </source>
</evidence>
<dbReference type="GO" id="GO:0015293">
    <property type="term" value="F:symporter activity"/>
    <property type="evidence" value="ECO:0007669"/>
    <property type="project" value="UniProtKB-KW"/>
</dbReference>
<gene>
    <name evidence="9" type="ORF">CTOB1V02_LOCUS3879</name>
</gene>
<proteinExistence type="inferred from homology"/>
<organism evidence="9">
    <name type="scientific">Cyprideis torosa</name>
    <dbReference type="NCBI Taxonomy" id="163714"/>
    <lineage>
        <taxon>Eukaryota</taxon>
        <taxon>Metazoa</taxon>
        <taxon>Ecdysozoa</taxon>
        <taxon>Arthropoda</taxon>
        <taxon>Crustacea</taxon>
        <taxon>Oligostraca</taxon>
        <taxon>Ostracoda</taxon>
        <taxon>Podocopa</taxon>
        <taxon>Podocopida</taxon>
        <taxon>Cytherocopina</taxon>
        <taxon>Cytheroidea</taxon>
        <taxon>Cytherideidae</taxon>
        <taxon>Cyprideis</taxon>
    </lineage>
</organism>
<evidence type="ECO:0000256" key="4">
    <source>
        <dbReference type="ARBA" id="ARBA00022692"/>
    </source>
</evidence>
<keyword evidence="8" id="KW-0915">Sodium</keyword>
<evidence type="ECO:0000256" key="6">
    <source>
        <dbReference type="ARBA" id="ARBA00022989"/>
    </source>
</evidence>
<evidence type="ECO:0000256" key="7">
    <source>
        <dbReference type="ARBA" id="ARBA00023136"/>
    </source>
</evidence>
<protein>
    <submittedName>
        <fullName evidence="9">Uncharacterized protein</fullName>
    </submittedName>
</protein>
<keyword evidence="5" id="KW-0769">Symport</keyword>
<dbReference type="GO" id="GO:0005886">
    <property type="term" value="C:plasma membrane"/>
    <property type="evidence" value="ECO:0007669"/>
    <property type="project" value="TreeGrafter"/>
</dbReference>
<keyword evidence="3" id="KW-0813">Transport</keyword>
<dbReference type="Pfam" id="PF00209">
    <property type="entry name" value="SNF"/>
    <property type="match status" value="1"/>
</dbReference>
<keyword evidence="4" id="KW-0812">Transmembrane</keyword>
<dbReference type="PANTHER" id="PTHR11616">
    <property type="entry name" value="SODIUM/CHLORIDE DEPENDENT TRANSPORTER"/>
    <property type="match status" value="1"/>
</dbReference>
<dbReference type="GO" id="GO:0035725">
    <property type="term" value="P:sodium ion transmembrane transport"/>
    <property type="evidence" value="ECO:0007669"/>
    <property type="project" value="TreeGrafter"/>
</dbReference>
<keyword evidence="7" id="KW-0472">Membrane</keyword>
<dbReference type="GO" id="GO:0006865">
    <property type="term" value="P:amino acid transport"/>
    <property type="evidence" value="ECO:0007669"/>
    <property type="project" value="TreeGrafter"/>
</dbReference>
<evidence type="ECO:0000256" key="5">
    <source>
        <dbReference type="ARBA" id="ARBA00022847"/>
    </source>
</evidence>
<dbReference type="InterPro" id="IPR037272">
    <property type="entry name" value="SNS_sf"/>
</dbReference>
<evidence type="ECO:0000256" key="3">
    <source>
        <dbReference type="ARBA" id="ARBA00022448"/>
    </source>
</evidence>
<evidence type="ECO:0000256" key="2">
    <source>
        <dbReference type="ARBA" id="ARBA00006459"/>
    </source>
</evidence>